<reference evidence="3" key="1">
    <citation type="submission" date="2015-07" db="EMBL/GenBank/DDBJ databases">
        <authorList>
            <person name="Teixeira M.M."/>
            <person name="Souza R.C."/>
            <person name="Almeida L.G."/>
            <person name="Vicente V.A."/>
            <person name="de Hoog S."/>
            <person name="Bocca A.L."/>
            <person name="de Almeida S.R."/>
            <person name="Vasconcelos A.T."/>
            <person name="Felipe M.S."/>
        </authorList>
    </citation>
    <scope>NUCLEOTIDE SEQUENCE [LARGE SCALE GENOMIC DNA]</scope>
    <source>
        <strain evidence="3">KSF</strain>
    </source>
</reference>
<feature type="transmembrane region" description="Helical" evidence="1">
    <location>
        <begin position="117"/>
        <end position="147"/>
    </location>
</feature>
<dbReference type="AlphaFoldDB" id="A0A1C1CJW8"/>
<evidence type="ECO:0000313" key="2">
    <source>
        <dbReference type="EMBL" id="OCT48814.1"/>
    </source>
</evidence>
<keyword evidence="1" id="KW-0812">Transmembrane</keyword>
<accession>A0A1C1CJW8</accession>
<keyword evidence="1" id="KW-0472">Membrane</keyword>
<gene>
    <name evidence="2" type="ORF">CLCR_11324</name>
</gene>
<dbReference type="Proteomes" id="UP000094526">
    <property type="component" value="Unassembled WGS sequence"/>
</dbReference>
<proteinExistence type="predicted"/>
<evidence type="ECO:0000313" key="3">
    <source>
        <dbReference type="Proteomes" id="UP000094526"/>
    </source>
</evidence>
<keyword evidence="1" id="KW-1133">Transmembrane helix</keyword>
<organism evidence="2 3">
    <name type="scientific">Cladophialophora carrionii</name>
    <dbReference type="NCBI Taxonomy" id="86049"/>
    <lineage>
        <taxon>Eukaryota</taxon>
        <taxon>Fungi</taxon>
        <taxon>Dikarya</taxon>
        <taxon>Ascomycota</taxon>
        <taxon>Pezizomycotina</taxon>
        <taxon>Eurotiomycetes</taxon>
        <taxon>Chaetothyriomycetidae</taxon>
        <taxon>Chaetothyriales</taxon>
        <taxon>Herpotrichiellaceae</taxon>
        <taxon>Cladophialophora</taxon>
    </lineage>
</organism>
<name>A0A1C1CJW8_9EURO</name>
<keyword evidence="3" id="KW-1185">Reference proteome</keyword>
<sequence length="156" mass="15712">MDHTIIFQTITVDGASAAPAATGTSSILDLIISGLSSRSAAGQISGAAPTSAIPTNSTTQPTISLSTTLTLSSSLVPGTITVGTDVATPSSTPSELTTASTLSPIAPPSTSVYTTGIYIALGLFLFFGGLCALATSPAISTAVKAFFQRRTREQEQ</sequence>
<protein>
    <submittedName>
        <fullName evidence="2">Uncharacterized protein</fullName>
    </submittedName>
</protein>
<dbReference type="EMBL" id="LGRB01000011">
    <property type="protein sequence ID" value="OCT48814.1"/>
    <property type="molecule type" value="Genomic_DNA"/>
</dbReference>
<comment type="caution">
    <text evidence="2">The sequence shown here is derived from an EMBL/GenBank/DDBJ whole genome shotgun (WGS) entry which is preliminary data.</text>
</comment>
<dbReference type="VEuPathDB" id="FungiDB:CLCR_11324"/>
<evidence type="ECO:0000256" key="1">
    <source>
        <dbReference type="SAM" id="Phobius"/>
    </source>
</evidence>